<gene>
    <name evidence="2" type="ORF">EV193_103264</name>
</gene>
<feature type="compositionally biased region" description="Basic and acidic residues" evidence="1">
    <location>
        <begin position="1"/>
        <end position="27"/>
    </location>
</feature>
<dbReference type="AlphaFoldDB" id="A0A4Q7KWI6"/>
<name>A0A4Q7KWI6_9PSEU</name>
<proteinExistence type="predicted"/>
<evidence type="ECO:0000256" key="1">
    <source>
        <dbReference type="SAM" id="MobiDB-lite"/>
    </source>
</evidence>
<dbReference type="OrthoDB" id="3696327at2"/>
<comment type="caution">
    <text evidence="2">The sequence shown here is derived from an EMBL/GenBank/DDBJ whole genome shotgun (WGS) entry which is preliminary data.</text>
</comment>
<dbReference type="EMBL" id="SGWQ01000003">
    <property type="protein sequence ID" value="RZS40946.1"/>
    <property type="molecule type" value="Genomic_DNA"/>
</dbReference>
<evidence type="ECO:0000313" key="2">
    <source>
        <dbReference type="EMBL" id="RZS40946.1"/>
    </source>
</evidence>
<accession>A0A4Q7KWI6</accession>
<sequence length="156" mass="17168">MERISNKADARHELAKYDDAKVRDGVRTPKRLRPAKDDPRLQGQGMDGFEADYDQLVRTDAHLASLERELLEQLAAAQRLDGPLGDGKGPVAAHMRRSFLKRTDDAAGVRAALKSYLGELEEVRAAIRSTLAGYRTVDESIATNLGHMGRSKGEQA</sequence>
<keyword evidence="3" id="KW-1185">Reference proteome</keyword>
<reference evidence="2 3" key="1">
    <citation type="submission" date="2019-02" db="EMBL/GenBank/DDBJ databases">
        <title>Genomic Encyclopedia of Type Strains, Phase IV (KMG-IV): sequencing the most valuable type-strain genomes for metagenomic binning, comparative biology and taxonomic classification.</title>
        <authorList>
            <person name="Goeker M."/>
        </authorList>
    </citation>
    <scope>NUCLEOTIDE SEQUENCE [LARGE SCALE GENOMIC DNA]</scope>
    <source>
        <strain evidence="2 3">DSM 101727</strain>
    </source>
</reference>
<protein>
    <recommendedName>
        <fullName evidence="4">Excreted virulence factor EspC (Type VII ESX diderm)</fullName>
    </recommendedName>
</protein>
<feature type="region of interest" description="Disordered" evidence="1">
    <location>
        <begin position="1"/>
        <end position="48"/>
    </location>
</feature>
<dbReference type="RefSeq" id="WP_130343928.1">
    <property type="nucleotide sequence ID" value="NZ_SGWQ01000003.1"/>
</dbReference>
<evidence type="ECO:0000313" key="3">
    <source>
        <dbReference type="Proteomes" id="UP000294257"/>
    </source>
</evidence>
<evidence type="ECO:0008006" key="4">
    <source>
        <dbReference type="Google" id="ProtNLM"/>
    </source>
</evidence>
<dbReference type="Proteomes" id="UP000294257">
    <property type="component" value="Unassembled WGS sequence"/>
</dbReference>
<organism evidence="2 3">
    <name type="scientific">Herbihabitans rhizosphaerae</name>
    <dbReference type="NCBI Taxonomy" id="1872711"/>
    <lineage>
        <taxon>Bacteria</taxon>
        <taxon>Bacillati</taxon>
        <taxon>Actinomycetota</taxon>
        <taxon>Actinomycetes</taxon>
        <taxon>Pseudonocardiales</taxon>
        <taxon>Pseudonocardiaceae</taxon>
        <taxon>Herbihabitans</taxon>
    </lineage>
</organism>